<dbReference type="RefSeq" id="WP_099349128.1">
    <property type="nucleotide sequence ID" value="NZ_BEWK01000055.1"/>
</dbReference>
<gene>
    <name evidence="2" type="ORF">AAJCM20276_20410</name>
</gene>
<feature type="compositionally biased region" description="Low complexity" evidence="1">
    <location>
        <begin position="186"/>
        <end position="201"/>
    </location>
</feature>
<evidence type="ECO:0000256" key="1">
    <source>
        <dbReference type="SAM" id="MobiDB-lite"/>
    </source>
</evidence>
<dbReference type="EMBL" id="AP023326">
    <property type="protein sequence ID" value="BCI67417.1"/>
    <property type="molecule type" value="Genomic_DNA"/>
</dbReference>
<name>A0A6S6PES2_ACEAC</name>
<organism evidence="2 3">
    <name type="scientific">Acetobacter aceti</name>
    <dbReference type="NCBI Taxonomy" id="435"/>
    <lineage>
        <taxon>Bacteria</taxon>
        <taxon>Pseudomonadati</taxon>
        <taxon>Pseudomonadota</taxon>
        <taxon>Alphaproteobacteria</taxon>
        <taxon>Acetobacterales</taxon>
        <taxon>Acetobacteraceae</taxon>
        <taxon>Acetobacter</taxon>
        <taxon>Acetobacter subgen. Acetobacter</taxon>
    </lineage>
</organism>
<feature type="compositionally biased region" description="Low complexity" evidence="1">
    <location>
        <begin position="155"/>
        <end position="164"/>
    </location>
</feature>
<reference evidence="2 3" key="1">
    <citation type="submission" date="2020-07" db="EMBL/GenBank/DDBJ databases">
        <title>Complete Genome Sequence of an acetic acid bacterium, Acetobacter aceti JCM20276.</title>
        <authorList>
            <person name="Hirose Y."/>
            <person name="Mihara H."/>
        </authorList>
    </citation>
    <scope>NUCLEOTIDE SEQUENCE [LARGE SCALE GENOMIC DNA]</scope>
    <source>
        <strain evidence="2 3">JCM20276</strain>
    </source>
</reference>
<protein>
    <submittedName>
        <fullName evidence="2">Uncharacterized protein</fullName>
    </submittedName>
</protein>
<feature type="compositionally biased region" description="Gly residues" evidence="1">
    <location>
        <begin position="175"/>
        <end position="185"/>
    </location>
</feature>
<evidence type="ECO:0000313" key="3">
    <source>
        <dbReference type="Proteomes" id="UP000515220"/>
    </source>
</evidence>
<dbReference type="AlphaFoldDB" id="A0A6S6PES2"/>
<sequence>MIGLTLLTLLGVGVRLIMMLTLQQRRERLNRQINERIRTLIAAYKTLGGSFTGDLSVSPLHLRDMKQRDGGSSDVSSLELSGSTDRARRIRDAVESALSDIILLGTEEHVRLAVKAASELVQGRNVHTHDLVVALRDFIRKALDIERIPSTLEIPRQGPSRPASSGGGREKGEGGGKGGGGGDMGGVSTDSDSDTSSSHHM</sequence>
<accession>A0A6S6PES2</accession>
<feature type="region of interest" description="Disordered" evidence="1">
    <location>
        <begin position="150"/>
        <end position="201"/>
    </location>
</feature>
<dbReference type="Proteomes" id="UP000515220">
    <property type="component" value="Chromosome"/>
</dbReference>
<evidence type="ECO:0000313" key="2">
    <source>
        <dbReference type="EMBL" id="BCI67417.1"/>
    </source>
</evidence>
<proteinExistence type="predicted"/>